<dbReference type="HAMAP" id="MF_02126">
    <property type="entry name" value="RF_methyltr_PrmC"/>
    <property type="match status" value="1"/>
</dbReference>
<dbReference type="PATRIC" id="fig|645517.4.peg.220"/>
<accession>A0A1C7D4Z4</accession>
<keyword evidence="9" id="KW-1185">Reference proteome</keyword>
<dbReference type="SUPFAM" id="SSF53335">
    <property type="entry name" value="S-adenosyl-L-methionine-dependent methyltransferases"/>
    <property type="match status" value="1"/>
</dbReference>
<dbReference type="GO" id="GO:0003676">
    <property type="term" value="F:nucleic acid binding"/>
    <property type="evidence" value="ECO:0007669"/>
    <property type="project" value="InterPro"/>
</dbReference>
<dbReference type="GO" id="GO:0102559">
    <property type="term" value="F:peptide chain release factor N(5)-glutamine methyltransferase activity"/>
    <property type="evidence" value="ECO:0007669"/>
    <property type="project" value="UniProtKB-EC"/>
</dbReference>
<sequence length="283" mass="29997">MSCDIATALRDAATQLAATSDTARLDAELLMAHALGLTRSDMLLRHMREPAPEGFAALVERRAAHEPIAHITGEQEFYGRSFAVTPDTLVPRGDSECVVDAALEAVPDARSIIDLGTGTGCLLLTLLAERPQATGVGVERSDRARAVAVGNARALGLSGRADMVARDWTRDGWRDGLGRFDLVISNPPYVEAEAALQPDVRDYEPGEALFAGPDGLEDYRLLVPQLPALLLPGGVAVLEIGAAQDVAVTQLAVDAGFAVTLRRDLGGRPRALVLRHGDARPGN</sequence>
<dbReference type="EC" id="2.1.1.297" evidence="5"/>
<comment type="function">
    <text evidence="5">Methylates the class 1 translation termination release factors RF1/PrfA and RF2/PrfB on the glutamine residue of the universally conserved GGQ motif.</text>
</comment>
<dbReference type="GO" id="GO:0032259">
    <property type="term" value="P:methylation"/>
    <property type="evidence" value="ECO:0007669"/>
    <property type="project" value="UniProtKB-KW"/>
</dbReference>
<keyword evidence="1 5" id="KW-0489">Methyltransferase</keyword>
<feature type="domain" description="Methyltransferase small" evidence="6">
    <location>
        <begin position="108"/>
        <end position="194"/>
    </location>
</feature>
<dbReference type="Gene3D" id="3.40.50.150">
    <property type="entry name" value="Vaccinia Virus protein VP39"/>
    <property type="match status" value="1"/>
</dbReference>
<dbReference type="AlphaFoldDB" id="A0A1C7D4Z4"/>
<dbReference type="Pfam" id="PF17827">
    <property type="entry name" value="PrmC_N"/>
    <property type="match status" value="1"/>
</dbReference>
<dbReference type="Proteomes" id="UP000092698">
    <property type="component" value="Chromosome"/>
</dbReference>
<comment type="catalytic activity">
    <reaction evidence="4 5">
        <text>L-glutaminyl-[peptide chain release factor] + S-adenosyl-L-methionine = N(5)-methyl-L-glutaminyl-[peptide chain release factor] + S-adenosyl-L-homocysteine + H(+)</text>
        <dbReference type="Rhea" id="RHEA:42896"/>
        <dbReference type="Rhea" id="RHEA-COMP:10271"/>
        <dbReference type="Rhea" id="RHEA-COMP:10272"/>
        <dbReference type="ChEBI" id="CHEBI:15378"/>
        <dbReference type="ChEBI" id="CHEBI:30011"/>
        <dbReference type="ChEBI" id="CHEBI:57856"/>
        <dbReference type="ChEBI" id="CHEBI:59789"/>
        <dbReference type="ChEBI" id="CHEBI:61891"/>
        <dbReference type="EC" id="2.1.1.297"/>
    </reaction>
</comment>
<dbReference type="InterPro" id="IPR007848">
    <property type="entry name" value="Small_mtfrase_dom"/>
</dbReference>
<reference evidence="8 9" key="1">
    <citation type="submission" date="2016-07" db="EMBL/GenBank/DDBJ databases">
        <title>Complete genome sequence of Altererythrobacter namhicola JCM 16345T, containing esterase-encoding genes.</title>
        <authorList>
            <person name="Cheng H."/>
            <person name="Wu Y.-H."/>
            <person name="Jian S.-L."/>
            <person name="Huo Y.-Y."/>
            <person name="Wang C.-S."/>
            <person name="Xu X.-W."/>
        </authorList>
    </citation>
    <scope>NUCLEOTIDE SEQUENCE [LARGE SCALE GENOMIC DNA]</scope>
    <source>
        <strain evidence="8 9">JCM 16345</strain>
    </source>
</reference>
<evidence type="ECO:0000259" key="6">
    <source>
        <dbReference type="Pfam" id="PF05175"/>
    </source>
</evidence>
<evidence type="ECO:0000313" key="9">
    <source>
        <dbReference type="Proteomes" id="UP000092698"/>
    </source>
</evidence>
<evidence type="ECO:0000256" key="3">
    <source>
        <dbReference type="ARBA" id="ARBA00022691"/>
    </source>
</evidence>
<dbReference type="Gene3D" id="1.10.8.10">
    <property type="entry name" value="DNA helicase RuvA subunit, C-terminal domain"/>
    <property type="match status" value="1"/>
</dbReference>
<dbReference type="OrthoDB" id="9800643at2"/>
<comment type="similarity">
    <text evidence="5">Belongs to the protein N5-glutamine methyltransferase family. PrmC subfamily.</text>
</comment>
<gene>
    <name evidence="5 8" type="primary">prmC</name>
    <name evidence="8" type="ORF">A6F65_00219</name>
</gene>
<organism evidence="8 9">
    <name type="scientific">Paraurantiacibacter namhicola</name>
    <dbReference type="NCBI Taxonomy" id="645517"/>
    <lineage>
        <taxon>Bacteria</taxon>
        <taxon>Pseudomonadati</taxon>
        <taxon>Pseudomonadota</taxon>
        <taxon>Alphaproteobacteria</taxon>
        <taxon>Sphingomonadales</taxon>
        <taxon>Erythrobacteraceae</taxon>
        <taxon>Paraurantiacibacter</taxon>
    </lineage>
</organism>
<evidence type="ECO:0000313" key="8">
    <source>
        <dbReference type="EMBL" id="ANU06546.1"/>
    </source>
</evidence>
<feature type="domain" description="Release factor glutamine methyltransferase N-terminal" evidence="7">
    <location>
        <begin position="8"/>
        <end position="73"/>
    </location>
</feature>
<dbReference type="InterPro" id="IPR002052">
    <property type="entry name" value="DNA_methylase_N6_adenine_CS"/>
</dbReference>
<dbReference type="KEGG" id="anh:A6F65_00219"/>
<evidence type="ECO:0000256" key="4">
    <source>
        <dbReference type="ARBA" id="ARBA00048391"/>
    </source>
</evidence>
<dbReference type="Pfam" id="PF05175">
    <property type="entry name" value="MTS"/>
    <property type="match status" value="1"/>
</dbReference>
<dbReference type="STRING" id="645517.A6F65_00219"/>
<feature type="binding site" evidence="5">
    <location>
        <position position="139"/>
    </location>
    <ligand>
        <name>S-adenosyl-L-methionine</name>
        <dbReference type="ChEBI" id="CHEBI:59789"/>
    </ligand>
</feature>
<keyword evidence="2 5" id="KW-0808">Transferase</keyword>
<dbReference type="PROSITE" id="PS00092">
    <property type="entry name" value="N6_MTASE"/>
    <property type="match status" value="1"/>
</dbReference>
<feature type="binding site" evidence="5">
    <location>
        <begin position="116"/>
        <end position="120"/>
    </location>
    <ligand>
        <name>S-adenosyl-L-methionine</name>
        <dbReference type="ChEBI" id="CHEBI:59789"/>
    </ligand>
</feature>
<evidence type="ECO:0000259" key="7">
    <source>
        <dbReference type="Pfam" id="PF17827"/>
    </source>
</evidence>
<dbReference type="RefSeq" id="WP_067784865.1">
    <property type="nucleotide sequence ID" value="NZ_CP016545.1"/>
</dbReference>
<protein>
    <recommendedName>
        <fullName evidence="5">Release factor glutamine methyltransferase</fullName>
        <shortName evidence="5">RF MTase</shortName>
        <ecNumber evidence="5">2.1.1.297</ecNumber>
    </recommendedName>
    <alternativeName>
        <fullName evidence="5">N5-glutamine methyltransferase PrmC</fullName>
    </alternativeName>
    <alternativeName>
        <fullName evidence="5">Protein-(glutamine-N5) MTase PrmC</fullName>
    </alternativeName>
    <alternativeName>
        <fullName evidence="5">Protein-glutamine N-methyltransferase PrmC</fullName>
    </alternativeName>
</protein>
<dbReference type="EMBL" id="CP016545">
    <property type="protein sequence ID" value="ANU06546.1"/>
    <property type="molecule type" value="Genomic_DNA"/>
</dbReference>
<feature type="binding site" evidence="5">
    <location>
        <begin position="186"/>
        <end position="189"/>
    </location>
    <ligand>
        <name>substrate</name>
    </ligand>
</feature>
<evidence type="ECO:0000256" key="1">
    <source>
        <dbReference type="ARBA" id="ARBA00022603"/>
    </source>
</evidence>
<dbReference type="NCBIfam" id="TIGR03534">
    <property type="entry name" value="RF_mod_PrmC"/>
    <property type="match status" value="1"/>
</dbReference>
<dbReference type="InterPro" id="IPR040758">
    <property type="entry name" value="PrmC_N"/>
</dbReference>
<feature type="binding site" evidence="5">
    <location>
        <position position="186"/>
    </location>
    <ligand>
        <name>S-adenosyl-L-methionine</name>
        <dbReference type="ChEBI" id="CHEBI:59789"/>
    </ligand>
</feature>
<dbReference type="InterPro" id="IPR050320">
    <property type="entry name" value="N5-glutamine_MTase"/>
</dbReference>
<feature type="binding site" evidence="5">
    <location>
        <position position="168"/>
    </location>
    <ligand>
        <name>S-adenosyl-L-methionine</name>
        <dbReference type="ChEBI" id="CHEBI:59789"/>
    </ligand>
</feature>
<dbReference type="PANTHER" id="PTHR18895:SF74">
    <property type="entry name" value="MTRF1L RELEASE FACTOR GLUTAMINE METHYLTRANSFERASE"/>
    <property type="match status" value="1"/>
</dbReference>
<dbReference type="NCBIfam" id="TIGR00536">
    <property type="entry name" value="hemK_fam"/>
    <property type="match status" value="1"/>
</dbReference>
<proteinExistence type="inferred from homology"/>
<dbReference type="PANTHER" id="PTHR18895">
    <property type="entry name" value="HEMK METHYLTRANSFERASE"/>
    <property type="match status" value="1"/>
</dbReference>
<keyword evidence="3 5" id="KW-0949">S-adenosyl-L-methionine</keyword>
<dbReference type="InterPro" id="IPR019874">
    <property type="entry name" value="RF_methyltr_PrmC"/>
</dbReference>
<dbReference type="InterPro" id="IPR029063">
    <property type="entry name" value="SAM-dependent_MTases_sf"/>
</dbReference>
<evidence type="ECO:0000256" key="2">
    <source>
        <dbReference type="ARBA" id="ARBA00022679"/>
    </source>
</evidence>
<dbReference type="InterPro" id="IPR004556">
    <property type="entry name" value="HemK-like"/>
</dbReference>
<evidence type="ECO:0000256" key="5">
    <source>
        <dbReference type="HAMAP-Rule" id="MF_02126"/>
    </source>
</evidence>
<name>A0A1C7D4Z4_9SPHN</name>